<dbReference type="EMBL" id="LDAU01000194">
    <property type="protein sequence ID" value="KRX00122.1"/>
    <property type="molecule type" value="Genomic_DNA"/>
</dbReference>
<protein>
    <submittedName>
        <fullName evidence="1">Uncharacterized protein</fullName>
    </submittedName>
</protein>
<evidence type="ECO:0000313" key="1">
    <source>
        <dbReference type="EMBL" id="KRX00122.1"/>
    </source>
</evidence>
<sequence length="535" mass="63287">MDDIHSRRFIKALKLEEQKQSDKFLKGERQDNYKFIFERPVTTQKLDLSDLNIVEIENLQTFHKTPKLAHNLNMILKQPGNVFPVEEMMKLQKDKESADFLKNIVQPDQVDFNAMPPYIPPSQDELLLNFAKESNINFIMSTSTISLVLAQLYYLFSNFRNPSFDKISSAYDNEPKKYMISQRKPITNMLRRIDKDKNIYALDSDSGLFKYSNMILMDLGKVMENQYCLDPETFKKTLMKGHIDPDAVLDTDHHRFMRLNNNICLRAQIDCQDVDENGNPFVFEIKTRALCPMRYDLNNYLDYMDYVVNQRSGIHSSFEREYYDMIRGAFLKYTFQLKIGRMDGAFVAYHNTKEAVGFEYVKTKEIERRIFGNSTYADTAFIICSKLLTTVLNLILDDLKGEDFEQLKIGYYSCSHYKRMVIFVELFNEKTEWGSSGLIQQTNEIKDEYDYYTKYKKFENTVYKYEFHVYPYINGVLQRSNNFNLNEYDQIDVEYKFKKLGKAGFLDYMNFLHEAYKFETINLDLNYVGAWVKNF</sequence>
<dbReference type="AlphaFoldDB" id="A0A0V0QD29"/>
<dbReference type="InParanoid" id="A0A0V0QD29"/>
<dbReference type="GO" id="GO:0005740">
    <property type="term" value="C:mitochondrial envelope"/>
    <property type="evidence" value="ECO:0007669"/>
    <property type="project" value="TreeGrafter"/>
</dbReference>
<reference evidence="1 2" key="1">
    <citation type="journal article" date="2015" name="Sci. Rep.">
        <title>Genome of the facultative scuticociliatosis pathogen Pseudocohnilembus persalinus provides insight into its virulence through horizontal gene transfer.</title>
        <authorList>
            <person name="Xiong J."/>
            <person name="Wang G."/>
            <person name="Cheng J."/>
            <person name="Tian M."/>
            <person name="Pan X."/>
            <person name="Warren A."/>
            <person name="Jiang C."/>
            <person name="Yuan D."/>
            <person name="Miao W."/>
        </authorList>
    </citation>
    <scope>NUCLEOTIDE SEQUENCE [LARGE SCALE GENOMIC DNA]</scope>
    <source>
        <strain evidence="1">36N120E</strain>
    </source>
</reference>
<comment type="caution">
    <text evidence="1">The sequence shown here is derived from an EMBL/GenBank/DDBJ whole genome shotgun (WGS) entry which is preliminary data.</text>
</comment>
<dbReference type="InterPro" id="IPR013943">
    <property type="entry name" value="Pet127"/>
</dbReference>
<dbReference type="GO" id="GO:0000964">
    <property type="term" value="P:mitochondrial RNA 5'-end processing"/>
    <property type="evidence" value="ECO:0007669"/>
    <property type="project" value="TreeGrafter"/>
</dbReference>
<dbReference type="OrthoDB" id="10249045at2759"/>
<dbReference type="PANTHER" id="PTHR31014">
    <property type="entry name" value="MITOCHONDRIAL TRANSLATION SYSTEM COMPONENT PET127-RELATED"/>
    <property type="match status" value="1"/>
</dbReference>
<accession>A0A0V0QD29</accession>
<proteinExistence type="predicted"/>
<organism evidence="1 2">
    <name type="scientific">Pseudocohnilembus persalinus</name>
    <name type="common">Ciliate</name>
    <dbReference type="NCBI Taxonomy" id="266149"/>
    <lineage>
        <taxon>Eukaryota</taxon>
        <taxon>Sar</taxon>
        <taxon>Alveolata</taxon>
        <taxon>Ciliophora</taxon>
        <taxon>Intramacronucleata</taxon>
        <taxon>Oligohymenophorea</taxon>
        <taxon>Scuticociliatia</taxon>
        <taxon>Philasterida</taxon>
        <taxon>Pseudocohnilembidae</taxon>
        <taxon>Pseudocohnilembus</taxon>
    </lineage>
</organism>
<dbReference type="PANTHER" id="PTHR31014:SF0">
    <property type="entry name" value="MITOCHONDRIAL TRANSLATION SYSTEM COMPONENT PET127-RELATED"/>
    <property type="match status" value="1"/>
</dbReference>
<name>A0A0V0QD29_PSEPJ</name>
<dbReference type="OMA" id="KFMISQR"/>
<dbReference type="Proteomes" id="UP000054937">
    <property type="component" value="Unassembled WGS sequence"/>
</dbReference>
<evidence type="ECO:0000313" key="2">
    <source>
        <dbReference type="Proteomes" id="UP000054937"/>
    </source>
</evidence>
<keyword evidence="2" id="KW-1185">Reference proteome</keyword>
<gene>
    <name evidence="1" type="ORF">PPERSA_10621</name>
</gene>
<dbReference type="Pfam" id="PF08634">
    <property type="entry name" value="Pet127"/>
    <property type="match status" value="1"/>
</dbReference>